<sequence>MSCAAQPSLLVTLRLDKMRVAGTPAVGRVVEGWRAAGDRWQSPLHPHLPPQLRPSRVVNNRCHSYYLAHRRPGPASADFHPAHTQRRTPQPRHPVGLRLNIQFLIRCPQAKAGLRKLGTVGHRPRRDVATVARGLPDGGFYLEGVLDIPHHFDAFLISSSRRGGETTASSSTETGRPAGAVPRTATGRRMPSLTSLKSPRGGSLPGPRRERRRAGWPVIVGVVPLVVNTTGRYHRAFVAGP</sequence>
<feature type="region of interest" description="Disordered" evidence="1">
    <location>
        <begin position="73"/>
        <end position="93"/>
    </location>
</feature>
<evidence type="ECO:0000256" key="1">
    <source>
        <dbReference type="SAM" id="MobiDB-lite"/>
    </source>
</evidence>
<organism evidence="2 3">
    <name type="scientific">Portunus trituberculatus</name>
    <name type="common">Swimming crab</name>
    <name type="synonym">Neptunus trituberculatus</name>
    <dbReference type="NCBI Taxonomy" id="210409"/>
    <lineage>
        <taxon>Eukaryota</taxon>
        <taxon>Metazoa</taxon>
        <taxon>Ecdysozoa</taxon>
        <taxon>Arthropoda</taxon>
        <taxon>Crustacea</taxon>
        <taxon>Multicrustacea</taxon>
        <taxon>Malacostraca</taxon>
        <taxon>Eumalacostraca</taxon>
        <taxon>Eucarida</taxon>
        <taxon>Decapoda</taxon>
        <taxon>Pleocyemata</taxon>
        <taxon>Brachyura</taxon>
        <taxon>Eubrachyura</taxon>
        <taxon>Portunoidea</taxon>
        <taxon>Portunidae</taxon>
        <taxon>Portuninae</taxon>
        <taxon>Portunus</taxon>
    </lineage>
</organism>
<dbReference type="EMBL" id="VSRR010007669">
    <property type="protein sequence ID" value="MPC47316.1"/>
    <property type="molecule type" value="Genomic_DNA"/>
</dbReference>
<dbReference type="AlphaFoldDB" id="A0A5B7FPD4"/>
<gene>
    <name evidence="2" type="ORF">E2C01_041057</name>
</gene>
<dbReference type="Proteomes" id="UP000324222">
    <property type="component" value="Unassembled WGS sequence"/>
</dbReference>
<reference evidence="2 3" key="1">
    <citation type="submission" date="2019-05" db="EMBL/GenBank/DDBJ databases">
        <title>Another draft genome of Portunus trituberculatus and its Hox gene families provides insights of decapod evolution.</title>
        <authorList>
            <person name="Jeong J.-H."/>
            <person name="Song I."/>
            <person name="Kim S."/>
            <person name="Choi T."/>
            <person name="Kim D."/>
            <person name="Ryu S."/>
            <person name="Kim W."/>
        </authorList>
    </citation>
    <scope>NUCLEOTIDE SEQUENCE [LARGE SCALE GENOMIC DNA]</scope>
    <source>
        <tissue evidence="2">Muscle</tissue>
    </source>
</reference>
<protein>
    <submittedName>
        <fullName evidence="2">Uncharacterized protein</fullName>
    </submittedName>
</protein>
<accession>A0A5B7FPD4</accession>
<keyword evidence="3" id="KW-1185">Reference proteome</keyword>
<name>A0A5B7FPD4_PORTR</name>
<feature type="compositionally biased region" description="Low complexity" evidence="1">
    <location>
        <begin position="161"/>
        <end position="176"/>
    </location>
</feature>
<proteinExistence type="predicted"/>
<evidence type="ECO:0000313" key="3">
    <source>
        <dbReference type="Proteomes" id="UP000324222"/>
    </source>
</evidence>
<evidence type="ECO:0000313" key="2">
    <source>
        <dbReference type="EMBL" id="MPC47316.1"/>
    </source>
</evidence>
<comment type="caution">
    <text evidence="2">The sequence shown here is derived from an EMBL/GenBank/DDBJ whole genome shotgun (WGS) entry which is preliminary data.</text>
</comment>
<feature type="region of interest" description="Disordered" evidence="1">
    <location>
        <begin position="161"/>
        <end position="210"/>
    </location>
</feature>